<sequence length="168" mass="19173">MDFLKIPVKDVAYKDVKILAFEYQQSWNSLKASFKVWATKNPDLLNFYTVHQTSGISNFIIPLLEEGNRRVNSAKSCNSRSFQPIFMLLILFYSDLSQIKLQALGMLNFITGGRMEGVNNESPLIKLLLIGGRKSEHVNPLFATRDDKGEYQMLIPDLSDNQQNLKLL</sequence>
<evidence type="ECO:0000313" key="2">
    <source>
        <dbReference type="Proteomes" id="UP001162162"/>
    </source>
</evidence>
<dbReference type="EMBL" id="JAPWTK010000197">
    <property type="protein sequence ID" value="KAJ8946097.1"/>
    <property type="molecule type" value="Genomic_DNA"/>
</dbReference>
<reference evidence="1" key="1">
    <citation type="journal article" date="2023" name="Insect Mol. Biol.">
        <title>Genome sequencing provides insights into the evolution of gene families encoding plant cell wall-degrading enzymes in longhorned beetles.</title>
        <authorList>
            <person name="Shin N.R."/>
            <person name="Okamura Y."/>
            <person name="Kirsch R."/>
            <person name="Pauchet Y."/>
        </authorList>
    </citation>
    <scope>NUCLEOTIDE SEQUENCE</scope>
    <source>
        <strain evidence="1">AMC_N1</strain>
    </source>
</reference>
<dbReference type="Proteomes" id="UP001162162">
    <property type="component" value="Unassembled WGS sequence"/>
</dbReference>
<protein>
    <submittedName>
        <fullName evidence="1">Uncharacterized protein</fullName>
    </submittedName>
</protein>
<proteinExistence type="predicted"/>
<dbReference type="AlphaFoldDB" id="A0AAV8Y744"/>
<keyword evidence="2" id="KW-1185">Reference proteome</keyword>
<accession>A0AAV8Y744</accession>
<evidence type="ECO:0000313" key="1">
    <source>
        <dbReference type="EMBL" id="KAJ8946097.1"/>
    </source>
</evidence>
<organism evidence="1 2">
    <name type="scientific">Aromia moschata</name>
    <dbReference type="NCBI Taxonomy" id="1265417"/>
    <lineage>
        <taxon>Eukaryota</taxon>
        <taxon>Metazoa</taxon>
        <taxon>Ecdysozoa</taxon>
        <taxon>Arthropoda</taxon>
        <taxon>Hexapoda</taxon>
        <taxon>Insecta</taxon>
        <taxon>Pterygota</taxon>
        <taxon>Neoptera</taxon>
        <taxon>Endopterygota</taxon>
        <taxon>Coleoptera</taxon>
        <taxon>Polyphaga</taxon>
        <taxon>Cucujiformia</taxon>
        <taxon>Chrysomeloidea</taxon>
        <taxon>Cerambycidae</taxon>
        <taxon>Cerambycinae</taxon>
        <taxon>Callichromatini</taxon>
        <taxon>Aromia</taxon>
    </lineage>
</organism>
<gene>
    <name evidence="1" type="ORF">NQ318_010394</name>
</gene>
<comment type="caution">
    <text evidence="1">The sequence shown here is derived from an EMBL/GenBank/DDBJ whole genome shotgun (WGS) entry which is preliminary data.</text>
</comment>
<name>A0AAV8Y744_9CUCU</name>